<comment type="caution">
    <text evidence="1">The sequence shown here is derived from an EMBL/GenBank/DDBJ whole genome shotgun (WGS) entry which is preliminary data.</text>
</comment>
<protein>
    <submittedName>
        <fullName evidence="1">Uncharacterized protein</fullName>
    </submittedName>
</protein>
<name>A0ACC1CYN8_9NEOP</name>
<dbReference type="Proteomes" id="UP000824533">
    <property type="component" value="Linkage Group LG13"/>
</dbReference>
<evidence type="ECO:0000313" key="2">
    <source>
        <dbReference type="Proteomes" id="UP000824533"/>
    </source>
</evidence>
<reference evidence="1 2" key="1">
    <citation type="journal article" date="2021" name="Front. Genet.">
        <title>Chromosome-Level Genome Assembly Reveals Significant Gene Expansion in the Toll and IMD Signaling Pathways of Dendrolimus kikuchii.</title>
        <authorList>
            <person name="Zhou J."/>
            <person name="Wu P."/>
            <person name="Xiong Z."/>
            <person name="Liu N."/>
            <person name="Zhao N."/>
            <person name="Ji M."/>
            <person name="Qiu Y."/>
            <person name="Yang B."/>
        </authorList>
    </citation>
    <scope>NUCLEOTIDE SEQUENCE [LARGE SCALE GENOMIC DNA]</scope>
    <source>
        <strain evidence="1">Ann1</strain>
    </source>
</reference>
<evidence type="ECO:0000313" key="1">
    <source>
        <dbReference type="EMBL" id="KAJ0176680.1"/>
    </source>
</evidence>
<dbReference type="EMBL" id="CM034399">
    <property type="protein sequence ID" value="KAJ0176680.1"/>
    <property type="molecule type" value="Genomic_DNA"/>
</dbReference>
<sequence>MSSLELQFGNPDIIINRILQDIYKLRPISQEYQKDIIAFSIKVRNYVAAVTTIGCEDYLNGMNILSLILSKLPTVLISKWTDYSYPLFNKMLKPKLVILSEFLTEEAEKITKTAINLSSLIYGENVRHRGQAVLFNLKHNQEHGGLMCRYCHISKHLLVDCKKFKKSLCKDRWAYVKRHGICFKCLICKHKQTDCSEPVCEVEDCGRSHHRLLHYAENKNSQQNRVNITDVTEGETQTGIIAHVTANDNKVLLKTVSVCIHGPSGIERTRALLDDGSTVTLISDNLATKLGLRGHKHSMRVCGAWNNGEVTCESETVNFSISNEEGRMFDIQSHPSSYESDRILQEMQEEMRHSFAIDALGISSKPRQNREERQAIEQLESTAKLIDRRWFVGLPWKNTNIKMPDSYDNALIRLRGIEKKMKNNVGFATRYKERVDHLLQNDYASELDSIPNPKHVWYLPHFGVDNPNKQKLRLVFDAAAKCKGMSLNDFLIQGPDLLISLYGIMLRFRERKVAVTGDIKDMFLRVKIHKEDRDAFRFLWKEAADKPVKVFTMSSLIFGANCSPFIAQFVKNKNATRFAAMFPDAVNAIWKQHYMDDYIDSFDNEEIATKLVLA</sequence>
<proteinExistence type="predicted"/>
<keyword evidence="2" id="KW-1185">Reference proteome</keyword>
<organism evidence="1 2">
    <name type="scientific">Dendrolimus kikuchii</name>
    <dbReference type="NCBI Taxonomy" id="765133"/>
    <lineage>
        <taxon>Eukaryota</taxon>
        <taxon>Metazoa</taxon>
        <taxon>Ecdysozoa</taxon>
        <taxon>Arthropoda</taxon>
        <taxon>Hexapoda</taxon>
        <taxon>Insecta</taxon>
        <taxon>Pterygota</taxon>
        <taxon>Neoptera</taxon>
        <taxon>Endopterygota</taxon>
        <taxon>Lepidoptera</taxon>
        <taxon>Glossata</taxon>
        <taxon>Ditrysia</taxon>
        <taxon>Bombycoidea</taxon>
        <taxon>Lasiocampidae</taxon>
        <taxon>Dendrolimus</taxon>
    </lineage>
</organism>
<gene>
    <name evidence="1" type="ORF">K1T71_007859</name>
</gene>
<accession>A0ACC1CYN8</accession>